<dbReference type="Gene3D" id="3.40.50.720">
    <property type="entry name" value="NAD(P)-binding Rossmann-like Domain"/>
    <property type="match status" value="1"/>
</dbReference>
<accession>A0A0N9I7F4</accession>
<dbReference type="RefSeq" id="WP_054293598.1">
    <property type="nucleotide sequence ID" value="NZ_CP012752.1"/>
</dbReference>
<reference evidence="5 6" key="1">
    <citation type="submission" date="2015-07" db="EMBL/GenBank/DDBJ databases">
        <title>Genome sequencing of Kibdelosporangium phytohabitans.</title>
        <authorList>
            <person name="Qin S."/>
            <person name="Xing K."/>
        </authorList>
    </citation>
    <scope>NUCLEOTIDE SEQUENCE [LARGE SCALE GENOMIC DNA]</scope>
    <source>
        <strain evidence="5 6">KLBMP1111</strain>
    </source>
</reference>
<evidence type="ECO:0000313" key="6">
    <source>
        <dbReference type="Proteomes" id="UP000063699"/>
    </source>
</evidence>
<dbReference type="NCBIfam" id="NF001311">
    <property type="entry name" value="PRK00258.1-3"/>
    <property type="match status" value="1"/>
</dbReference>
<keyword evidence="2" id="KW-0057">Aromatic amino acid biosynthesis</keyword>
<evidence type="ECO:0000259" key="3">
    <source>
        <dbReference type="Pfam" id="PF08501"/>
    </source>
</evidence>
<dbReference type="AlphaFoldDB" id="A0A0N9I7F4"/>
<dbReference type="PANTHER" id="PTHR21089">
    <property type="entry name" value="SHIKIMATE DEHYDROGENASE"/>
    <property type="match status" value="1"/>
</dbReference>
<dbReference type="Gene3D" id="3.40.50.10860">
    <property type="entry name" value="Leucine Dehydrogenase, chain A, domain 1"/>
    <property type="match status" value="1"/>
</dbReference>
<gene>
    <name evidence="5" type="ORF">AOZ06_36830</name>
</gene>
<dbReference type="GO" id="GO:0009423">
    <property type="term" value="P:chorismate biosynthetic process"/>
    <property type="evidence" value="ECO:0007669"/>
    <property type="project" value="TreeGrafter"/>
</dbReference>
<dbReference type="STRING" id="860235.AOZ06_36830"/>
<feature type="domain" description="Shikimate dehydrogenase substrate binding N-terminal" evidence="3">
    <location>
        <begin position="10"/>
        <end position="92"/>
    </location>
</feature>
<comment type="pathway">
    <text evidence="1">Metabolic intermediate biosynthesis; chorismate biosynthesis; chorismate from D-erythrose 4-phosphate and phosphoenolpyruvate: step 4/7.</text>
</comment>
<sequence>MAPTDRKAAVVGKPVEHSLSPVLHSAAYAAQGLTGWAYSRITCDAEGLPALVAGLGPEWTGLSVTMPGKHAALTVATEVTERASLVGAGNTLVQLPDGGWRVDCTDVDGVVGALLYAGGYQRKPGAHGLLLGAGGTALAALVALASVDVDSFALVVRDPARATDASRCAERLGVKLDVYRWADTDFRDLVASSNVVVSTVPAGVADAHVSDLAAAPCVVDVIYHPWPTPLATAVRERGGRLGTGLDMLLHQAFGQVAQFTGRPVPREAMRDALFDATGGAVPLPLA</sequence>
<dbReference type="GO" id="GO:0009073">
    <property type="term" value="P:aromatic amino acid family biosynthetic process"/>
    <property type="evidence" value="ECO:0007669"/>
    <property type="project" value="UniProtKB-KW"/>
</dbReference>
<dbReference type="InterPro" id="IPR041121">
    <property type="entry name" value="SDH_C"/>
</dbReference>
<dbReference type="PANTHER" id="PTHR21089:SF1">
    <property type="entry name" value="BIFUNCTIONAL 3-DEHYDROQUINATE DEHYDRATASE_SHIKIMATE DEHYDROGENASE, CHLOROPLASTIC"/>
    <property type="match status" value="1"/>
</dbReference>
<evidence type="ECO:0000256" key="2">
    <source>
        <dbReference type="ARBA" id="ARBA00023141"/>
    </source>
</evidence>
<dbReference type="Pfam" id="PF08501">
    <property type="entry name" value="Shikimate_dh_N"/>
    <property type="match status" value="1"/>
</dbReference>
<organism evidence="5 6">
    <name type="scientific">Kibdelosporangium phytohabitans</name>
    <dbReference type="NCBI Taxonomy" id="860235"/>
    <lineage>
        <taxon>Bacteria</taxon>
        <taxon>Bacillati</taxon>
        <taxon>Actinomycetota</taxon>
        <taxon>Actinomycetes</taxon>
        <taxon>Pseudonocardiales</taxon>
        <taxon>Pseudonocardiaceae</taxon>
        <taxon>Kibdelosporangium</taxon>
    </lineage>
</organism>
<dbReference type="GO" id="GO:0050661">
    <property type="term" value="F:NADP binding"/>
    <property type="evidence" value="ECO:0007669"/>
    <property type="project" value="TreeGrafter"/>
</dbReference>
<evidence type="ECO:0000256" key="1">
    <source>
        <dbReference type="ARBA" id="ARBA00004871"/>
    </source>
</evidence>
<proteinExistence type="predicted"/>
<feature type="domain" description="SDH C-terminal" evidence="4">
    <location>
        <begin position="244"/>
        <end position="273"/>
    </location>
</feature>
<dbReference type="SUPFAM" id="SSF51735">
    <property type="entry name" value="NAD(P)-binding Rossmann-fold domains"/>
    <property type="match status" value="1"/>
</dbReference>
<dbReference type="InterPro" id="IPR022893">
    <property type="entry name" value="Shikimate_DH_fam"/>
</dbReference>
<dbReference type="GO" id="GO:0004764">
    <property type="term" value="F:shikimate 3-dehydrogenase (NADP+) activity"/>
    <property type="evidence" value="ECO:0007669"/>
    <property type="project" value="InterPro"/>
</dbReference>
<dbReference type="GO" id="GO:0019632">
    <property type="term" value="P:shikimate metabolic process"/>
    <property type="evidence" value="ECO:0007669"/>
    <property type="project" value="TreeGrafter"/>
</dbReference>
<keyword evidence="2" id="KW-0028">Amino-acid biosynthesis</keyword>
<protein>
    <submittedName>
        <fullName evidence="5">Shikimate dehydrogenase</fullName>
    </submittedName>
</protein>
<dbReference type="NCBIfam" id="TIGR01809">
    <property type="entry name" value="Shik-DH-AROM"/>
    <property type="match status" value="1"/>
</dbReference>
<evidence type="ECO:0000259" key="4">
    <source>
        <dbReference type="Pfam" id="PF18317"/>
    </source>
</evidence>
<dbReference type="Proteomes" id="UP000063699">
    <property type="component" value="Chromosome"/>
</dbReference>
<dbReference type="OrthoDB" id="9776868at2"/>
<dbReference type="KEGG" id="kphy:AOZ06_36830"/>
<dbReference type="InterPro" id="IPR013708">
    <property type="entry name" value="Shikimate_DH-bd_N"/>
</dbReference>
<keyword evidence="6" id="KW-1185">Reference proteome</keyword>
<dbReference type="Pfam" id="PF18317">
    <property type="entry name" value="SDH_C"/>
    <property type="match status" value="1"/>
</dbReference>
<dbReference type="InterPro" id="IPR046346">
    <property type="entry name" value="Aminoacid_DH-like_N_sf"/>
</dbReference>
<name>A0A0N9I7F4_9PSEU</name>
<dbReference type="GO" id="GO:0005829">
    <property type="term" value="C:cytosol"/>
    <property type="evidence" value="ECO:0007669"/>
    <property type="project" value="TreeGrafter"/>
</dbReference>
<dbReference type="SUPFAM" id="SSF53223">
    <property type="entry name" value="Aminoacid dehydrogenase-like, N-terminal domain"/>
    <property type="match status" value="1"/>
</dbReference>
<dbReference type="InterPro" id="IPR036291">
    <property type="entry name" value="NAD(P)-bd_dom_sf"/>
</dbReference>
<dbReference type="InterPro" id="IPR010110">
    <property type="entry name" value="Shikimate_DH_AroM-type"/>
</dbReference>
<dbReference type="EMBL" id="CP012752">
    <property type="protein sequence ID" value="ALG11702.1"/>
    <property type="molecule type" value="Genomic_DNA"/>
</dbReference>
<evidence type="ECO:0000313" key="5">
    <source>
        <dbReference type="EMBL" id="ALG11702.1"/>
    </source>
</evidence>